<keyword evidence="1" id="KW-1133">Transmembrane helix</keyword>
<evidence type="ECO:0000256" key="1">
    <source>
        <dbReference type="SAM" id="Phobius"/>
    </source>
</evidence>
<reference evidence="2" key="1">
    <citation type="journal article" date="2005" name="Environ. Microbiol.">
        <title>Genetic and functional properties of uncultivated thermophilic crenarchaeotes from a subsurface gold mine as revealed by analysis of genome fragments.</title>
        <authorList>
            <person name="Nunoura T."/>
            <person name="Hirayama H."/>
            <person name="Takami H."/>
            <person name="Oida H."/>
            <person name="Nishi S."/>
            <person name="Shimamura S."/>
            <person name="Suzuki Y."/>
            <person name="Inagaki F."/>
            <person name="Takai K."/>
            <person name="Nealson K.H."/>
            <person name="Horikoshi K."/>
        </authorList>
    </citation>
    <scope>NUCLEOTIDE SEQUENCE</scope>
</reference>
<feature type="transmembrane region" description="Helical" evidence="1">
    <location>
        <begin position="106"/>
        <end position="122"/>
    </location>
</feature>
<proteinExistence type="predicted"/>
<feature type="transmembrane region" description="Helical" evidence="1">
    <location>
        <begin position="166"/>
        <end position="186"/>
    </location>
</feature>
<protein>
    <submittedName>
        <fullName evidence="2">Hypothetical conserved protein</fullName>
    </submittedName>
</protein>
<reference evidence="2" key="2">
    <citation type="journal article" date="2012" name="PLoS ONE">
        <title>A Deeply Branching Thermophilic Bacterium with an Ancient Acetyl-CoA Pathway Dominates a Subsurface Ecosystem.</title>
        <authorList>
            <person name="Takami H."/>
            <person name="Noguchi H."/>
            <person name="Takaki Y."/>
            <person name="Uchiyama I."/>
            <person name="Toyoda A."/>
            <person name="Nishi S."/>
            <person name="Chee G.-J."/>
            <person name="Arai W."/>
            <person name="Nunoura T."/>
            <person name="Itoh T."/>
            <person name="Hattori M."/>
            <person name="Takai K."/>
        </authorList>
    </citation>
    <scope>NUCLEOTIDE SEQUENCE</scope>
</reference>
<organism evidence="2">
    <name type="scientific">uncultured Planctomycetota bacterium</name>
    <dbReference type="NCBI Taxonomy" id="120965"/>
    <lineage>
        <taxon>Bacteria</taxon>
        <taxon>Pseudomonadati</taxon>
        <taxon>Planctomycetota</taxon>
        <taxon>environmental samples</taxon>
    </lineage>
</organism>
<gene>
    <name evidence="2" type="ORF">HGMM_F11G08C25</name>
    <name evidence="3" type="ORF">HGMM_F48A06C09</name>
</gene>
<dbReference type="EMBL" id="AP011768">
    <property type="protein sequence ID" value="BAL57166.1"/>
    <property type="molecule type" value="Genomic_DNA"/>
</dbReference>
<sequence length="279" mass="32454">MSEKPPTLPGEVTEIRVYGHSMIFYFWPLWFFGYIFGFYTWLSDTYLLPVNRQELEKHGEMHVTIIKEDGASVIKARLGDPGQKDEQKKGREFLVRERVAASKNPGVLYALLLLLVIFITNVPLRGLYSLVALLLVIALALLFAYMDWWEVIFSWFGRLSIHMNMGFYIFFSTVLFILWAFAFFVYDRLSYWEIARGQVRHVWWVTGAVKSYDTTGMHFDKLRDDLFRHIFLGFGSGDLVMTPGVRAPDVSPEELTIRNVLLIGPKLKRILRLIAERPE</sequence>
<dbReference type="EMBL" id="AP011673">
    <property type="protein sequence ID" value="BAL53988.1"/>
    <property type="molecule type" value="Genomic_DNA"/>
</dbReference>
<dbReference type="AlphaFoldDB" id="H5SCV2"/>
<accession>H5SCV2</accession>
<feature type="transmembrane region" description="Helical" evidence="1">
    <location>
        <begin position="127"/>
        <end position="146"/>
    </location>
</feature>
<keyword evidence="1" id="KW-0812">Transmembrane</keyword>
<evidence type="ECO:0000313" key="3">
    <source>
        <dbReference type="EMBL" id="BAL57166.1"/>
    </source>
</evidence>
<name>H5SCV2_9BACT</name>
<feature type="transmembrane region" description="Helical" evidence="1">
    <location>
        <begin position="23"/>
        <end position="42"/>
    </location>
</feature>
<evidence type="ECO:0000313" key="2">
    <source>
        <dbReference type="EMBL" id="BAL53988.1"/>
    </source>
</evidence>
<keyword evidence="1" id="KW-0472">Membrane</keyword>